<dbReference type="OrthoDB" id="5977126at2759"/>
<feature type="region of interest" description="Disordered" evidence="1">
    <location>
        <begin position="1"/>
        <end position="24"/>
    </location>
</feature>
<accession>A0A1X7TG75</accession>
<evidence type="ECO:0000256" key="1">
    <source>
        <dbReference type="SAM" id="MobiDB-lite"/>
    </source>
</evidence>
<dbReference type="EnsemblMetazoa" id="Aqu2.1.13435_001">
    <property type="protein sequence ID" value="Aqu2.1.13435_001"/>
    <property type="gene ID" value="Aqu2.1.13435"/>
</dbReference>
<protein>
    <recommendedName>
        <fullName evidence="3">Death domain-containing protein</fullName>
    </recommendedName>
</protein>
<dbReference type="AlphaFoldDB" id="A0A1X7TG75"/>
<evidence type="ECO:0000313" key="2">
    <source>
        <dbReference type="EnsemblMetazoa" id="Aqu2.1.13435_001"/>
    </source>
</evidence>
<feature type="compositionally biased region" description="Polar residues" evidence="1">
    <location>
        <begin position="119"/>
        <end position="134"/>
    </location>
</feature>
<evidence type="ECO:0008006" key="3">
    <source>
        <dbReference type="Google" id="ProtNLM"/>
    </source>
</evidence>
<feature type="region of interest" description="Disordered" evidence="1">
    <location>
        <begin position="103"/>
        <end position="138"/>
    </location>
</feature>
<reference evidence="2" key="1">
    <citation type="submission" date="2017-05" db="UniProtKB">
        <authorList>
            <consortium name="EnsemblMetazoa"/>
        </authorList>
    </citation>
    <scope>IDENTIFICATION</scope>
</reference>
<name>A0A1X7TG75_AMPQE</name>
<sequence>GPVESNNGTQIKQVNDQSPDENKKPHLNDLLKLFKSYAAQYKVIGVALSVPVDDLLPIPGTATHNLICVFERWIASNEEVSWRKVLQVCDEYPEEFRKAKAEVEGFIDQPSDERPVESDNGTQTKQVNDQSSDENILDKEPKLKDLHRLFDSSAAHYSTIGTALDVEVEDLSHSEKAVSDKLRTVFKRWIDSNKGVTWRNALQVCEDYPDKFGKVKACIEKFLTSDRARENYKTNNN</sequence>
<proteinExistence type="predicted"/>
<feature type="compositionally biased region" description="Polar residues" evidence="1">
    <location>
        <begin position="1"/>
        <end position="17"/>
    </location>
</feature>
<dbReference type="InParanoid" id="A0A1X7TG75"/>
<organism evidence="2">
    <name type="scientific">Amphimedon queenslandica</name>
    <name type="common">Sponge</name>
    <dbReference type="NCBI Taxonomy" id="400682"/>
    <lineage>
        <taxon>Eukaryota</taxon>
        <taxon>Metazoa</taxon>
        <taxon>Porifera</taxon>
        <taxon>Demospongiae</taxon>
        <taxon>Heteroscleromorpha</taxon>
        <taxon>Haplosclerida</taxon>
        <taxon>Niphatidae</taxon>
        <taxon>Amphimedon</taxon>
    </lineage>
</organism>